<dbReference type="SUPFAM" id="SSF46785">
    <property type="entry name" value="Winged helix' DNA-binding domain"/>
    <property type="match status" value="1"/>
</dbReference>
<evidence type="ECO:0000313" key="14">
    <source>
        <dbReference type="Proteomes" id="UP000266177"/>
    </source>
</evidence>
<sequence>MRTPGMGDYLEQIYLLTRAKGFTRVSDIAQALSIHDSSASKMAQKLGKSGYVQYEKYGRICLTDKGFQVGQQLFNRHQLLERFLRQIGVPEEQIHQEVEQIEHHFSWSTISRIQELVRFFDEEPIVLREFHKRQTL</sequence>
<comment type="subunit">
    <text evidence="3">Homodimer.</text>
</comment>
<dbReference type="InterPro" id="IPR001367">
    <property type="entry name" value="Fe_dep_repressor"/>
</dbReference>
<keyword evidence="7" id="KW-0238">DNA-binding</keyword>
<dbReference type="Gene3D" id="1.10.60.10">
    <property type="entry name" value="Iron dependent repressor, metal binding and dimerisation domain"/>
    <property type="match status" value="1"/>
</dbReference>
<evidence type="ECO:0000256" key="5">
    <source>
        <dbReference type="ARBA" id="ARBA00022491"/>
    </source>
</evidence>
<evidence type="ECO:0000256" key="10">
    <source>
        <dbReference type="ARBA" id="ARBA00023211"/>
    </source>
</evidence>
<dbReference type="NCBIfam" id="NF003025">
    <property type="entry name" value="PRK03902.1"/>
    <property type="match status" value="1"/>
</dbReference>
<dbReference type="InterPro" id="IPR022687">
    <property type="entry name" value="HTH_DTXR"/>
</dbReference>
<dbReference type="PANTHER" id="PTHR33238:SF11">
    <property type="entry name" value="TRANSCRIPTIONAL REGULATOR MNTR"/>
    <property type="match status" value="1"/>
</dbReference>
<comment type="similarity">
    <text evidence="2">Belongs to the DtxR/MntR family.</text>
</comment>
<comment type="subcellular location">
    <subcellularLocation>
        <location evidence="1">Cytoplasm</location>
    </subcellularLocation>
</comment>
<keyword evidence="8" id="KW-0010">Activator</keyword>
<proteinExistence type="inferred from homology"/>
<evidence type="ECO:0000259" key="12">
    <source>
        <dbReference type="PROSITE" id="PS50944"/>
    </source>
</evidence>
<dbReference type="OrthoDB" id="9791355at2"/>
<keyword evidence="9" id="KW-0804">Transcription</keyword>
<dbReference type="FunFam" id="1.10.10.10:FF:000189">
    <property type="entry name" value="HTH-type transcriptional regulator MntR"/>
    <property type="match status" value="1"/>
</dbReference>
<dbReference type="InterPro" id="IPR022689">
    <property type="entry name" value="Iron_dep_repressor"/>
</dbReference>
<reference evidence="13 14" key="1">
    <citation type="submission" date="2018-09" db="EMBL/GenBank/DDBJ databases">
        <title>Paenibacillus SK2017-BO5.</title>
        <authorList>
            <person name="Piskunova J.V."/>
            <person name="Dubiley S.A."/>
            <person name="Severinov K.V."/>
        </authorList>
    </citation>
    <scope>NUCLEOTIDE SEQUENCE [LARGE SCALE GENOMIC DNA]</scope>
    <source>
        <strain evidence="13 14">BO5</strain>
    </source>
</reference>
<gene>
    <name evidence="13" type="primary">mntR</name>
    <name evidence="13" type="ORF">DQX05_05150</name>
</gene>
<evidence type="ECO:0000256" key="1">
    <source>
        <dbReference type="ARBA" id="ARBA00004496"/>
    </source>
</evidence>
<dbReference type="EMBL" id="QYZD01000003">
    <property type="protein sequence ID" value="RJG25491.1"/>
    <property type="molecule type" value="Genomic_DNA"/>
</dbReference>
<dbReference type="Gene3D" id="1.10.10.10">
    <property type="entry name" value="Winged helix-like DNA-binding domain superfamily/Winged helix DNA-binding domain"/>
    <property type="match status" value="1"/>
</dbReference>
<accession>A0A3A3H6N7</accession>
<name>A0A3A3H6N7_PANTH</name>
<evidence type="ECO:0000313" key="13">
    <source>
        <dbReference type="EMBL" id="RJG25491.1"/>
    </source>
</evidence>
<evidence type="ECO:0000256" key="7">
    <source>
        <dbReference type="ARBA" id="ARBA00023125"/>
    </source>
</evidence>
<keyword evidence="10" id="KW-0464">Manganese</keyword>
<dbReference type="PROSITE" id="PS50944">
    <property type="entry name" value="HTH_DTXR"/>
    <property type="match status" value="1"/>
</dbReference>
<dbReference type="PANTHER" id="PTHR33238">
    <property type="entry name" value="IRON (METAL) DEPENDENT REPRESSOR, DTXR FAMILY"/>
    <property type="match status" value="1"/>
</dbReference>
<evidence type="ECO:0000256" key="9">
    <source>
        <dbReference type="ARBA" id="ARBA00023163"/>
    </source>
</evidence>
<keyword evidence="5" id="KW-0678">Repressor</keyword>
<dbReference type="InterPro" id="IPR050536">
    <property type="entry name" value="DtxR_MntR_Metal-Reg"/>
</dbReference>
<evidence type="ECO:0000256" key="11">
    <source>
        <dbReference type="ARBA" id="ARBA00032593"/>
    </source>
</evidence>
<dbReference type="GO" id="GO:0005737">
    <property type="term" value="C:cytoplasm"/>
    <property type="evidence" value="ECO:0007669"/>
    <property type="project" value="UniProtKB-SubCell"/>
</dbReference>
<dbReference type="GO" id="GO:0046914">
    <property type="term" value="F:transition metal ion binding"/>
    <property type="evidence" value="ECO:0007669"/>
    <property type="project" value="InterPro"/>
</dbReference>
<dbReference type="Pfam" id="PF02742">
    <property type="entry name" value="Fe_dep_repr_C"/>
    <property type="match status" value="1"/>
</dbReference>
<evidence type="ECO:0000256" key="6">
    <source>
        <dbReference type="ARBA" id="ARBA00023015"/>
    </source>
</evidence>
<dbReference type="InterPro" id="IPR036388">
    <property type="entry name" value="WH-like_DNA-bd_sf"/>
</dbReference>
<dbReference type="SMART" id="SM00529">
    <property type="entry name" value="HTH_DTXR"/>
    <property type="match status" value="1"/>
</dbReference>
<protein>
    <recommendedName>
        <fullName evidence="11">Manganese transport regulator</fullName>
    </recommendedName>
</protein>
<keyword evidence="6" id="KW-0805">Transcription regulation</keyword>
<organism evidence="13 14">
    <name type="scientific">Paenibacillus thiaminolyticus</name>
    <name type="common">Bacillus thiaminolyticus</name>
    <dbReference type="NCBI Taxonomy" id="49283"/>
    <lineage>
        <taxon>Bacteria</taxon>
        <taxon>Bacillati</taxon>
        <taxon>Bacillota</taxon>
        <taxon>Bacilli</taxon>
        <taxon>Bacillales</taxon>
        <taxon>Paenibacillaceae</taxon>
        <taxon>Paenibacillus</taxon>
    </lineage>
</organism>
<dbReference type="RefSeq" id="WP_119791513.1">
    <property type="nucleotide sequence ID" value="NZ_QYZD01000003.1"/>
</dbReference>
<keyword evidence="4" id="KW-0963">Cytoplasm</keyword>
<comment type="caution">
    <text evidence="13">The sequence shown here is derived from an EMBL/GenBank/DDBJ whole genome shotgun (WGS) entry which is preliminary data.</text>
</comment>
<dbReference type="GO" id="GO:0046983">
    <property type="term" value="F:protein dimerization activity"/>
    <property type="evidence" value="ECO:0007669"/>
    <property type="project" value="InterPro"/>
</dbReference>
<dbReference type="InterPro" id="IPR036390">
    <property type="entry name" value="WH_DNA-bd_sf"/>
</dbReference>
<dbReference type="Pfam" id="PF01325">
    <property type="entry name" value="Fe_dep_repress"/>
    <property type="match status" value="1"/>
</dbReference>
<dbReference type="GO" id="GO:0003700">
    <property type="term" value="F:DNA-binding transcription factor activity"/>
    <property type="evidence" value="ECO:0007669"/>
    <property type="project" value="InterPro"/>
</dbReference>
<feature type="domain" description="HTH dtxR-type" evidence="12">
    <location>
        <begin position="1"/>
        <end position="63"/>
    </location>
</feature>
<dbReference type="SUPFAM" id="SSF47979">
    <property type="entry name" value="Iron-dependent repressor protein, dimerization domain"/>
    <property type="match status" value="1"/>
</dbReference>
<evidence type="ECO:0000256" key="2">
    <source>
        <dbReference type="ARBA" id="ARBA00007871"/>
    </source>
</evidence>
<dbReference type="Proteomes" id="UP000266177">
    <property type="component" value="Unassembled WGS sequence"/>
</dbReference>
<dbReference type="GO" id="GO:0003677">
    <property type="term" value="F:DNA binding"/>
    <property type="evidence" value="ECO:0007669"/>
    <property type="project" value="UniProtKB-KW"/>
</dbReference>
<evidence type="ECO:0000256" key="8">
    <source>
        <dbReference type="ARBA" id="ARBA00023159"/>
    </source>
</evidence>
<dbReference type="InterPro" id="IPR036421">
    <property type="entry name" value="Fe_dep_repressor_sf"/>
</dbReference>
<evidence type="ECO:0000256" key="4">
    <source>
        <dbReference type="ARBA" id="ARBA00022490"/>
    </source>
</evidence>
<evidence type="ECO:0000256" key="3">
    <source>
        <dbReference type="ARBA" id="ARBA00011738"/>
    </source>
</evidence>
<dbReference type="AlphaFoldDB" id="A0A3A3H6N7"/>